<dbReference type="EMBL" id="CM042049">
    <property type="protein sequence ID" value="KAI3748527.1"/>
    <property type="molecule type" value="Genomic_DNA"/>
</dbReference>
<organism evidence="1 2">
    <name type="scientific">Arctium lappa</name>
    <name type="common">Greater burdock</name>
    <name type="synonym">Lappa major</name>
    <dbReference type="NCBI Taxonomy" id="4217"/>
    <lineage>
        <taxon>Eukaryota</taxon>
        <taxon>Viridiplantae</taxon>
        <taxon>Streptophyta</taxon>
        <taxon>Embryophyta</taxon>
        <taxon>Tracheophyta</taxon>
        <taxon>Spermatophyta</taxon>
        <taxon>Magnoliopsida</taxon>
        <taxon>eudicotyledons</taxon>
        <taxon>Gunneridae</taxon>
        <taxon>Pentapetalae</taxon>
        <taxon>asterids</taxon>
        <taxon>campanulids</taxon>
        <taxon>Asterales</taxon>
        <taxon>Asteraceae</taxon>
        <taxon>Carduoideae</taxon>
        <taxon>Cardueae</taxon>
        <taxon>Arctiinae</taxon>
        <taxon>Arctium</taxon>
    </lineage>
</organism>
<dbReference type="Proteomes" id="UP001055879">
    <property type="component" value="Linkage Group LG03"/>
</dbReference>
<reference evidence="2" key="1">
    <citation type="journal article" date="2022" name="Mol. Ecol. Resour.">
        <title>The genomes of chicory, endive, great burdock and yacon provide insights into Asteraceae palaeo-polyploidization history and plant inulin production.</title>
        <authorList>
            <person name="Fan W."/>
            <person name="Wang S."/>
            <person name="Wang H."/>
            <person name="Wang A."/>
            <person name="Jiang F."/>
            <person name="Liu H."/>
            <person name="Zhao H."/>
            <person name="Xu D."/>
            <person name="Zhang Y."/>
        </authorList>
    </citation>
    <scope>NUCLEOTIDE SEQUENCE [LARGE SCALE GENOMIC DNA]</scope>
    <source>
        <strain evidence="2">cv. Niubang</strain>
    </source>
</reference>
<sequence length="133" mass="15887">MMIDIIFCSSVLFPIFRIKRQLLNLLHDSFSYVFRYNSLYLHLHLHQSDLCLMDLPIIRFEDLQDRRQREVEEMCFACSTNYDNDDIVCQLSRCGHVFHSECVGKLIHQKVSDCPFCRSSFFSRRLSLPRLNF</sequence>
<keyword evidence="2" id="KW-1185">Reference proteome</keyword>
<gene>
    <name evidence="1" type="ORF">L6452_11656</name>
</gene>
<reference evidence="1 2" key="2">
    <citation type="journal article" date="2022" name="Mol. Ecol. Resour.">
        <title>The genomes of chicory, endive, great burdock and yacon provide insights into Asteraceae paleo-polyploidization history and plant inulin production.</title>
        <authorList>
            <person name="Fan W."/>
            <person name="Wang S."/>
            <person name="Wang H."/>
            <person name="Wang A."/>
            <person name="Jiang F."/>
            <person name="Liu H."/>
            <person name="Zhao H."/>
            <person name="Xu D."/>
            <person name="Zhang Y."/>
        </authorList>
    </citation>
    <scope>NUCLEOTIDE SEQUENCE [LARGE SCALE GENOMIC DNA]</scope>
    <source>
        <strain evidence="2">cv. Niubang</strain>
    </source>
</reference>
<proteinExistence type="predicted"/>
<protein>
    <submittedName>
        <fullName evidence="1">Uncharacterized protein</fullName>
    </submittedName>
</protein>
<name>A0ACB9DQF6_ARCLA</name>
<accession>A0ACB9DQF6</accession>
<evidence type="ECO:0000313" key="1">
    <source>
        <dbReference type="EMBL" id="KAI3748527.1"/>
    </source>
</evidence>
<evidence type="ECO:0000313" key="2">
    <source>
        <dbReference type="Proteomes" id="UP001055879"/>
    </source>
</evidence>
<comment type="caution">
    <text evidence="1">The sequence shown here is derived from an EMBL/GenBank/DDBJ whole genome shotgun (WGS) entry which is preliminary data.</text>
</comment>